<comment type="subcellular location">
    <subcellularLocation>
        <location evidence="3">Cytoplasm</location>
    </subcellularLocation>
    <subcellularLocation>
        <location evidence="2">Nucleus</location>
    </subcellularLocation>
</comment>
<dbReference type="InterPro" id="IPR005857">
    <property type="entry name" value="Cysta_beta_synth"/>
</dbReference>
<dbReference type="InterPro" id="IPR000644">
    <property type="entry name" value="CBS_dom"/>
</dbReference>
<comment type="pathway">
    <text evidence="4">Amino-acid biosynthesis; L-cysteine biosynthesis; L-cysteine from L-homocysteine and L-serine: step 1/2.</text>
</comment>
<keyword evidence="19" id="KW-0539">Nucleus</keyword>
<evidence type="ECO:0000256" key="15">
    <source>
        <dbReference type="ARBA" id="ARBA00022898"/>
    </source>
</evidence>
<dbReference type="NCBIfam" id="TIGR01137">
    <property type="entry name" value="cysta_beta"/>
    <property type="match status" value="1"/>
</dbReference>
<evidence type="ECO:0000256" key="25">
    <source>
        <dbReference type="SAM" id="MobiDB-lite"/>
    </source>
</evidence>
<dbReference type="GO" id="GO:0019343">
    <property type="term" value="P:cysteine biosynthetic process via cystathionine"/>
    <property type="evidence" value="ECO:0007669"/>
    <property type="project" value="UniProtKB-UniRule"/>
</dbReference>
<evidence type="ECO:0000256" key="5">
    <source>
        <dbReference type="ARBA" id="ARBA00007103"/>
    </source>
</evidence>
<dbReference type="Gene3D" id="3.40.50.1100">
    <property type="match status" value="2"/>
</dbReference>
<evidence type="ECO:0000313" key="28">
    <source>
        <dbReference type="Proteomes" id="UP001301350"/>
    </source>
</evidence>
<keyword evidence="15 24" id="KW-0663">Pyridoxal phosphate</keyword>
<dbReference type="GO" id="GO:0005634">
    <property type="term" value="C:nucleus"/>
    <property type="evidence" value="ECO:0007669"/>
    <property type="project" value="UniProtKB-SubCell"/>
</dbReference>
<evidence type="ECO:0000256" key="10">
    <source>
        <dbReference type="ARBA" id="ARBA00022553"/>
    </source>
</evidence>
<dbReference type="GO" id="GO:0006535">
    <property type="term" value="P:cysteine biosynthetic process from serine"/>
    <property type="evidence" value="ECO:0007669"/>
    <property type="project" value="UniProtKB-UniRule"/>
</dbReference>
<comment type="similarity">
    <text evidence="5 24">Belongs to the cysteine synthase/cystathionine beta-synthase family.</text>
</comment>
<evidence type="ECO:0000256" key="3">
    <source>
        <dbReference type="ARBA" id="ARBA00004496"/>
    </source>
</evidence>
<dbReference type="AlphaFoldDB" id="A0AAV9J1H1"/>
<dbReference type="FunFam" id="3.40.50.1100:FF:000003">
    <property type="entry name" value="Cystathionine beta-synthase"/>
    <property type="match status" value="1"/>
</dbReference>
<evidence type="ECO:0000256" key="23">
    <source>
        <dbReference type="PROSITE-ProRule" id="PRU00703"/>
    </source>
</evidence>
<evidence type="ECO:0000256" key="6">
    <source>
        <dbReference type="ARBA" id="ARBA00011881"/>
    </source>
</evidence>
<evidence type="ECO:0000256" key="21">
    <source>
        <dbReference type="ARBA" id="ARBA00045425"/>
    </source>
</evidence>
<evidence type="ECO:0000256" key="24">
    <source>
        <dbReference type="RuleBase" id="RU361204"/>
    </source>
</evidence>
<keyword evidence="9" id="KW-1017">Isopeptide bond</keyword>
<dbReference type="InterPro" id="IPR050214">
    <property type="entry name" value="Cys_Synth/Cystath_Beta-Synth"/>
</dbReference>
<dbReference type="EC" id="4.2.1.22" evidence="7 24"/>
<dbReference type="InterPro" id="IPR001926">
    <property type="entry name" value="TrpB-like_PALP"/>
</dbReference>
<keyword evidence="28" id="KW-1185">Reference proteome</keyword>
<comment type="cofactor">
    <cofactor evidence="1 24">
        <name>pyridoxal 5'-phosphate</name>
        <dbReference type="ChEBI" id="CHEBI:597326"/>
    </cofactor>
</comment>
<keyword evidence="13" id="KW-0479">Metal-binding</keyword>
<evidence type="ECO:0000313" key="27">
    <source>
        <dbReference type="EMBL" id="KAK4538430.1"/>
    </source>
</evidence>
<dbReference type="PROSITE" id="PS00901">
    <property type="entry name" value="CYS_SYNTHASE"/>
    <property type="match status" value="1"/>
</dbReference>
<keyword evidence="10" id="KW-0597">Phosphoprotein</keyword>
<protein>
    <recommendedName>
        <fullName evidence="20 24">Cystathionine beta-synthase</fullName>
        <ecNumber evidence="7 24">4.2.1.22</ecNumber>
    </recommendedName>
</protein>
<comment type="subunit">
    <text evidence="6">Homotetramer.</text>
</comment>
<evidence type="ECO:0000256" key="7">
    <source>
        <dbReference type="ARBA" id="ARBA00012041"/>
    </source>
</evidence>
<evidence type="ECO:0000256" key="4">
    <source>
        <dbReference type="ARBA" id="ARBA00005003"/>
    </source>
</evidence>
<keyword evidence="11 24" id="KW-0028">Amino-acid biosynthesis</keyword>
<dbReference type="PANTHER" id="PTHR10314">
    <property type="entry name" value="CYSTATHIONINE BETA-SYNTHASE"/>
    <property type="match status" value="1"/>
</dbReference>
<keyword evidence="16" id="KW-0408">Iron</keyword>
<feature type="region of interest" description="Disordered" evidence="25">
    <location>
        <begin position="1"/>
        <end position="29"/>
    </location>
</feature>
<dbReference type="Gene3D" id="3.10.580.10">
    <property type="entry name" value="CBS-domain"/>
    <property type="match status" value="1"/>
</dbReference>
<keyword evidence="18 24" id="KW-0456">Lyase</keyword>
<evidence type="ECO:0000256" key="16">
    <source>
        <dbReference type="ARBA" id="ARBA00023004"/>
    </source>
</evidence>
<evidence type="ECO:0000256" key="17">
    <source>
        <dbReference type="ARBA" id="ARBA00023122"/>
    </source>
</evidence>
<organism evidence="27 28">
    <name type="scientific">Cyanidium caldarium</name>
    <name type="common">Red alga</name>
    <dbReference type="NCBI Taxonomy" id="2771"/>
    <lineage>
        <taxon>Eukaryota</taxon>
        <taxon>Rhodophyta</taxon>
        <taxon>Bangiophyceae</taxon>
        <taxon>Cyanidiales</taxon>
        <taxon>Cyanidiaceae</taxon>
        <taxon>Cyanidium</taxon>
    </lineage>
</organism>
<dbReference type="Proteomes" id="UP001301350">
    <property type="component" value="Unassembled WGS sequence"/>
</dbReference>
<evidence type="ECO:0000256" key="13">
    <source>
        <dbReference type="ARBA" id="ARBA00022723"/>
    </source>
</evidence>
<evidence type="ECO:0000256" key="12">
    <source>
        <dbReference type="ARBA" id="ARBA00022617"/>
    </source>
</evidence>
<evidence type="ECO:0000256" key="20">
    <source>
        <dbReference type="ARBA" id="ARBA00026192"/>
    </source>
</evidence>
<sequence>MTGTASSPAANHADATLERDAPSPALPSRTAPPLVHSILECIGNTPLVRLHNIERSVGLRCHLYAKCEYFNAGGSVKDRIGVRMLVEAERAGRVKPGDTLIEPTSGNTGIGIALVAAARGYRCIITMPEKMSEEKVNILKLLGAEIVRTPTEAAYDSPESHISVARRLNAEIPHSFILDQYRNEDNVLAHYYGTAEEILAQVPDGRVDVLVAGVGTGGTITGCARRFREGGGACTVVGVDPVGSLLAQPDALNEAGVHPYAVEGIGYDFIPQVLDRSVVDWWVKTDDRESFLAARRLMREEGLLVGGSSGSALVGALRAIAQLGWDQEENGKQVVVILPDGCRNYMAKFVSDAWMERQGFLEVPAAPQAWEQYPVSRLCLRTPVTVVPSLPCGEAVNILAENGVDQLPVVGADGAVLGVVTEGNLLAQLASKRVQHSDPVSKAMFRQYASVTPWTTLGELSRMFKYDHFAIVQITQREYRPSGESVLKQVVSSVCTPIDMLDFLVREDAQQQQQPATNPADRDAAAATDRAAPDRSTPLPDTLGNRPTPVGYLHSPVHRPR</sequence>
<keyword evidence="14" id="KW-0832">Ubl conjugation</keyword>
<evidence type="ECO:0000259" key="26">
    <source>
        <dbReference type="PROSITE" id="PS51371"/>
    </source>
</evidence>
<evidence type="ECO:0000256" key="2">
    <source>
        <dbReference type="ARBA" id="ARBA00004123"/>
    </source>
</evidence>
<dbReference type="GO" id="GO:0050667">
    <property type="term" value="P:homocysteine metabolic process"/>
    <property type="evidence" value="ECO:0007669"/>
    <property type="project" value="UniProtKB-ARBA"/>
</dbReference>
<feature type="domain" description="CBS" evidence="26">
    <location>
        <begin position="379"/>
        <end position="439"/>
    </location>
</feature>
<evidence type="ECO:0000256" key="14">
    <source>
        <dbReference type="ARBA" id="ARBA00022843"/>
    </source>
</evidence>
<dbReference type="GO" id="GO:0046872">
    <property type="term" value="F:metal ion binding"/>
    <property type="evidence" value="ECO:0007669"/>
    <property type="project" value="UniProtKB-KW"/>
</dbReference>
<feature type="region of interest" description="Disordered" evidence="25">
    <location>
        <begin position="509"/>
        <end position="561"/>
    </location>
</feature>
<dbReference type="FunFam" id="3.40.50.1100:FF:000118">
    <property type="entry name" value="Related to CYS4-cystathionine beta-synthase"/>
    <property type="match status" value="1"/>
</dbReference>
<feature type="compositionally biased region" description="Low complexity" evidence="25">
    <location>
        <begin position="510"/>
        <end position="537"/>
    </location>
</feature>
<dbReference type="CDD" id="cd04608">
    <property type="entry name" value="CBS_pair_CBS"/>
    <property type="match status" value="1"/>
</dbReference>
<comment type="catalytic activity">
    <reaction evidence="22 24">
        <text>L-homocysteine + L-serine = L,L-cystathionine + H2O</text>
        <dbReference type="Rhea" id="RHEA:10112"/>
        <dbReference type="ChEBI" id="CHEBI:15377"/>
        <dbReference type="ChEBI" id="CHEBI:33384"/>
        <dbReference type="ChEBI" id="CHEBI:58161"/>
        <dbReference type="ChEBI" id="CHEBI:58199"/>
        <dbReference type="EC" id="4.2.1.22"/>
    </reaction>
</comment>
<dbReference type="FunFam" id="3.10.580.10:FF:000014">
    <property type="entry name" value="Cystathionine beta-synthase"/>
    <property type="match status" value="1"/>
</dbReference>
<dbReference type="EMBL" id="JANCYW010000017">
    <property type="protein sequence ID" value="KAK4538430.1"/>
    <property type="molecule type" value="Genomic_DNA"/>
</dbReference>
<accession>A0AAV9J1H1</accession>
<dbReference type="CDD" id="cd01561">
    <property type="entry name" value="CBS_like"/>
    <property type="match status" value="1"/>
</dbReference>
<gene>
    <name evidence="27" type="ORF">CDCA_CDCA17G4455</name>
</gene>
<dbReference type="InterPro" id="IPR046353">
    <property type="entry name" value="CBS_C"/>
</dbReference>
<evidence type="ECO:0000256" key="18">
    <source>
        <dbReference type="ARBA" id="ARBA00023239"/>
    </source>
</evidence>
<evidence type="ECO:0000256" key="19">
    <source>
        <dbReference type="ARBA" id="ARBA00023242"/>
    </source>
</evidence>
<evidence type="ECO:0000256" key="11">
    <source>
        <dbReference type="ARBA" id="ARBA00022605"/>
    </source>
</evidence>
<dbReference type="InterPro" id="IPR036052">
    <property type="entry name" value="TrpB-like_PALP_sf"/>
</dbReference>
<evidence type="ECO:0000256" key="8">
    <source>
        <dbReference type="ARBA" id="ARBA00022490"/>
    </source>
</evidence>
<dbReference type="Pfam" id="PF00291">
    <property type="entry name" value="PALP"/>
    <property type="match status" value="1"/>
</dbReference>
<dbReference type="GO" id="GO:0004122">
    <property type="term" value="F:cystathionine beta-synthase activity"/>
    <property type="evidence" value="ECO:0007669"/>
    <property type="project" value="UniProtKB-UniRule"/>
</dbReference>
<evidence type="ECO:0000256" key="1">
    <source>
        <dbReference type="ARBA" id="ARBA00001933"/>
    </source>
</evidence>
<dbReference type="InterPro" id="IPR001216">
    <property type="entry name" value="P-phosphate_BS"/>
</dbReference>
<keyword evidence="8" id="KW-0963">Cytoplasm</keyword>
<evidence type="ECO:0000256" key="22">
    <source>
        <dbReference type="ARBA" id="ARBA00047490"/>
    </source>
</evidence>
<dbReference type="PROSITE" id="PS51371">
    <property type="entry name" value="CBS"/>
    <property type="match status" value="1"/>
</dbReference>
<keyword evidence="12" id="KW-0349">Heme</keyword>
<reference evidence="27 28" key="1">
    <citation type="submission" date="2022-07" db="EMBL/GenBank/DDBJ databases">
        <title>Genome-wide signatures of adaptation to extreme environments.</title>
        <authorList>
            <person name="Cho C.H."/>
            <person name="Yoon H.S."/>
        </authorList>
    </citation>
    <scope>NUCLEOTIDE SEQUENCE [LARGE SCALE GENOMIC DNA]</scope>
    <source>
        <strain evidence="27 28">DBV 063 E5</strain>
    </source>
</reference>
<evidence type="ECO:0000256" key="9">
    <source>
        <dbReference type="ARBA" id="ARBA00022499"/>
    </source>
</evidence>
<comment type="caution">
    <text evidence="27">The sequence shown here is derived from an EMBL/GenBank/DDBJ whole genome shotgun (WGS) entry which is preliminary data.</text>
</comment>
<proteinExistence type="inferred from homology"/>
<keyword evidence="24" id="KW-0198">Cysteine biosynthesis</keyword>
<dbReference type="SMART" id="SM00116">
    <property type="entry name" value="CBS"/>
    <property type="match status" value="1"/>
</dbReference>
<dbReference type="InterPro" id="IPR046342">
    <property type="entry name" value="CBS_dom_sf"/>
</dbReference>
<keyword evidence="17 23" id="KW-0129">CBS domain</keyword>
<dbReference type="SUPFAM" id="SSF54631">
    <property type="entry name" value="CBS-domain pair"/>
    <property type="match status" value="1"/>
</dbReference>
<dbReference type="SUPFAM" id="SSF53686">
    <property type="entry name" value="Tryptophan synthase beta subunit-like PLP-dependent enzymes"/>
    <property type="match status" value="1"/>
</dbReference>
<dbReference type="Pfam" id="PF00571">
    <property type="entry name" value="CBS"/>
    <property type="match status" value="1"/>
</dbReference>
<dbReference type="GO" id="GO:0005737">
    <property type="term" value="C:cytoplasm"/>
    <property type="evidence" value="ECO:0007669"/>
    <property type="project" value="UniProtKB-SubCell"/>
</dbReference>
<name>A0AAV9J1H1_CYACA</name>
<comment type="function">
    <text evidence="21">Hydro-lyase catalyzing the first step of the transsulfuration pathway, where the hydroxyl group of L-serine is displaced by L-homocysteine in a beta-replacement reaction to form L-cystathionine, the precursor of L-cysteine. This catabolic route allows the elimination of L-methionine and the toxic metabolite L-homocysteine. Also involved in the production of hydrogen sulfide, a gasotransmitter with signaling and cytoprotective effects on neurons.</text>
</comment>